<evidence type="ECO:0000256" key="5">
    <source>
        <dbReference type="SAM" id="SignalP"/>
    </source>
</evidence>
<keyword evidence="9" id="KW-1185">Reference proteome</keyword>
<feature type="domain" description="Cathepsin propeptide inhibitor" evidence="7">
    <location>
        <begin position="41"/>
        <end position="97"/>
    </location>
</feature>
<dbReference type="HOGENOM" id="CLU_012184_1_0_1"/>
<evidence type="ECO:0000256" key="1">
    <source>
        <dbReference type="ARBA" id="ARBA00008455"/>
    </source>
</evidence>
<dbReference type="SMART" id="SM00848">
    <property type="entry name" value="Inhibitor_I29"/>
    <property type="match status" value="2"/>
</dbReference>
<evidence type="ECO:0000256" key="3">
    <source>
        <dbReference type="ARBA" id="ARBA00023157"/>
    </source>
</evidence>
<feature type="signal peptide" evidence="5">
    <location>
        <begin position="1"/>
        <end position="21"/>
    </location>
</feature>
<dbReference type="EnsemblPlants" id="OB09G26410.1">
    <property type="protein sequence ID" value="OB09G26410.1"/>
    <property type="gene ID" value="OB09G26410"/>
</dbReference>
<dbReference type="OMA" id="WRSAYTV"/>
<dbReference type="PANTHER" id="PTHR12411">
    <property type="entry name" value="CYSTEINE PROTEASE FAMILY C1-RELATED"/>
    <property type="match status" value="1"/>
</dbReference>
<evidence type="ECO:0000259" key="7">
    <source>
        <dbReference type="SMART" id="SM00848"/>
    </source>
</evidence>
<accession>J3N062</accession>
<dbReference type="Pfam" id="PF08246">
    <property type="entry name" value="Inhibitor_I29"/>
    <property type="match status" value="2"/>
</dbReference>
<dbReference type="Gene3D" id="1.10.287.2250">
    <property type="match status" value="1"/>
</dbReference>
<dbReference type="SMART" id="SM00645">
    <property type="entry name" value="Pept_C1"/>
    <property type="match status" value="1"/>
</dbReference>
<keyword evidence="2 5" id="KW-0732">Signal</keyword>
<name>J3N062_ORYBR</name>
<organism evidence="8">
    <name type="scientific">Oryza brachyantha</name>
    <name type="common">malo sina</name>
    <dbReference type="NCBI Taxonomy" id="4533"/>
    <lineage>
        <taxon>Eukaryota</taxon>
        <taxon>Viridiplantae</taxon>
        <taxon>Streptophyta</taxon>
        <taxon>Embryophyta</taxon>
        <taxon>Tracheophyta</taxon>
        <taxon>Spermatophyta</taxon>
        <taxon>Magnoliopsida</taxon>
        <taxon>Liliopsida</taxon>
        <taxon>Poales</taxon>
        <taxon>Poaceae</taxon>
        <taxon>BOP clade</taxon>
        <taxon>Oryzoideae</taxon>
        <taxon>Oryzeae</taxon>
        <taxon>Oryzinae</taxon>
        <taxon>Oryza</taxon>
    </lineage>
</organism>
<feature type="domain" description="Cathepsin propeptide inhibitor" evidence="7">
    <location>
        <begin position="101"/>
        <end position="156"/>
    </location>
</feature>
<dbReference type="OrthoDB" id="661329at2759"/>
<dbReference type="PROSITE" id="PS00139">
    <property type="entry name" value="THIOL_PROTEASE_CYS"/>
    <property type="match status" value="1"/>
</dbReference>
<dbReference type="GeneID" id="102712199"/>
<dbReference type="InterPro" id="IPR039417">
    <property type="entry name" value="Peptidase_C1A_papain-like"/>
</dbReference>
<feature type="chain" id="PRO_5018574478" evidence="5">
    <location>
        <begin position="22"/>
        <end position="439"/>
    </location>
</feature>
<dbReference type="PROSITE" id="PS00639">
    <property type="entry name" value="THIOL_PROTEASE_HIS"/>
    <property type="match status" value="1"/>
</dbReference>
<dbReference type="Pfam" id="PF00112">
    <property type="entry name" value="Peptidase_C1"/>
    <property type="match status" value="1"/>
</dbReference>
<dbReference type="SUPFAM" id="SSF54001">
    <property type="entry name" value="Cysteine proteinases"/>
    <property type="match status" value="2"/>
</dbReference>
<dbReference type="PROSITE" id="PS00640">
    <property type="entry name" value="THIOL_PROTEASE_ASN"/>
    <property type="match status" value="1"/>
</dbReference>
<dbReference type="Gene3D" id="3.90.70.10">
    <property type="entry name" value="Cysteine proteinases"/>
    <property type="match status" value="1"/>
</dbReference>
<reference evidence="8" key="2">
    <citation type="submission" date="2013-04" db="UniProtKB">
        <authorList>
            <consortium name="EnsemblPlants"/>
        </authorList>
    </citation>
    <scope>IDENTIFICATION</scope>
</reference>
<evidence type="ECO:0000259" key="6">
    <source>
        <dbReference type="SMART" id="SM00645"/>
    </source>
</evidence>
<dbReference type="InterPro" id="IPR000169">
    <property type="entry name" value="Pept_cys_AS"/>
</dbReference>
<dbReference type="CDD" id="cd02248">
    <property type="entry name" value="Peptidase_C1A"/>
    <property type="match status" value="1"/>
</dbReference>
<dbReference type="InterPro" id="IPR038765">
    <property type="entry name" value="Papain-like_cys_pep_sf"/>
</dbReference>
<dbReference type="InterPro" id="IPR013201">
    <property type="entry name" value="Prot_inhib_I29"/>
</dbReference>
<dbReference type="GO" id="GO:0008234">
    <property type="term" value="F:cysteine-type peptidase activity"/>
    <property type="evidence" value="ECO:0007669"/>
    <property type="project" value="InterPro"/>
</dbReference>
<reference evidence="8" key="1">
    <citation type="journal article" date="2013" name="Nat. Commun.">
        <title>Whole-genome sequencing of Oryza brachyantha reveals mechanisms underlying Oryza genome evolution.</title>
        <authorList>
            <person name="Chen J."/>
            <person name="Huang Q."/>
            <person name="Gao D."/>
            <person name="Wang J."/>
            <person name="Lang Y."/>
            <person name="Liu T."/>
            <person name="Li B."/>
            <person name="Bai Z."/>
            <person name="Luis Goicoechea J."/>
            <person name="Liang C."/>
            <person name="Chen C."/>
            <person name="Zhang W."/>
            <person name="Sun S."/>
            <person name="Liao Y."/>
            <person name="Zhang X."/>
            <person name="Yang L."/>
            <person name="Song C."/>
            <person name="Wang M."/>
            <person name="Shi J."/>
            <person name="Liu G."/>
            <person name="Liu J."/>
            <person name="Zhou H."/>
            <person name="Zhou W."/>
            <person name="Yu Q."/>
            <person name="An N."/>
            <person name="Chen Y."/>
            <person name="Cai Q."/>
            <person name="Wang B."/>
            <person name="Liu B."/>
            <person name="Min J."/>
            <person name="Huang Y."/>
            <person name="Wu H."/>
            <person name="Li Z."/>
            <person name="Zhang Y."/>
            <person name="Yin Y."/>
            <person name="Song W."/>
            <person name="Jiang J."/>
            <person name="Jackson S.A."/>
            <person name="Wing R.A."/>
            <person name="Wang J."/>
            <person name="Chen M."/>
        </authorList>
    </citation>
    <scope>NUCLEOTIDE SEQUENCE [LARGE SCALE GENOMIC DNA]</scope>
    <source>
        <strain evidence="8">cv. IRGC 101232</strain>
    </source>
</reference>
<dbReference type="InterPro" id="IPR013128">
    <property type="entry name" value="Peptidase_C1A"/>
</dbReference>
<dbReference type="KEGG" id="obr:102712199"/>
<dbReference type="InterPro" id="IPR025661">
    <property type="entry name" value="Pept_asp_AS"/>
</dbReference>
<dbReference type="Proteomes" id="UP000006038">
    <property type="component" value="Chromosome 9"/>
</dbReference>
<feature type="region of interest" description="Disordered" evidence="4">
    <location>
        <begin position="413"/>
        <end position="439"/>
    </location>
</feature>
<dbReference type="Gramene" id="OB09G26410.1">
    <property type="protein sequence ID" value="OB09G26410.1"/>
    <property type="gene ID" value="OB09G26410"/>
</dbReference>
<evidence type="ECO:0000256" key="2">
    <source>
        <dbReference type="ARBA" id="ARBA00022729"/>
    </source>
</evidence>
<keyword evidence="3" id="KW-1015">Disulfide bond</keyword>
<dbReference type="InterPro" id="IPR025660">
    <property type="entry name" value="Pept_his_AS"/>
</dbReference>
<dbReference type="FunFam" id="3.90.70.10:FF:000207">
    <property type="entry name" value="Putative cysteine proteinase"/>
    <property type="match status" value="1"/>
</dbReference>
<evidence type="ECO:0000313" key="8">
    <source>
        <dbReference type="EnsemblPlants" id="OB09G26410.1"/>
    </source>
</evidence>
<sequence length="439" mass="47559">MEMMKALVGLLVVLVATMAMAQDVPFSDKDLESEDSMWSLYERWRSAYTVSLDLADKGKKFETFKKNARYINDFNKKENTTYELGLNKFADMTMEEFTSMYTGFKVDAATIAAAEGGGGFETFKKNARYINDFNKKENTTYELGLNKFADMTMEEFTSMYTGFKVDAATIAAAEAAAALAPEPEEELLDVVPASWDWRQHGAVTAVRNQRPCGCCWAFTTVGAVEGAHAIATGQLLTLSEQQVLDCSGAGDCIGGYPDRAIDFVAKQGITQAVNYPAYLGIQQTCRTNPNNPVVKVDGVGTVPYSSEAALKNRVSKQPVSVGVSASESYVLYKGGVYAGPCNTSLNHAVLAVGYGTTAEGVDYWIVKNSWGASWGEGGYMRMKRGVGKEGLCGIAMFGSYPFKRGVSVSTHTHSSSFQEEADTSTSTSRDDDATTVASI</sequence>
<dbReference type="InterPro" id="IPR000668">
    <property type="entry name" value="Peptidase_C1A_C"/>
</dbReference>
<protein>
    <submittedName>
        <fullName evidence="8">Uncharacterized protein</fullName>
    </submittedName>
</protein>
<feature type="domain" description="Peptidase C1A papain C-terminal" evidence="6">
    <location>
        <begin position="191"/>
        <end position="402"/>
    </location>
</feature>
<dbReference type="eggNOG" id="KOG1543">
    <property type="taxonomic scope" value="Eukaryota"/>
</dbReference>
<evidence type="ECO:0000256" key="4">
    <source>
        <dbReference type="SAM" id="MobiDB-lite"/>
    </source>
</evidence>
<dbReference type="PRINTS" id="PR00705">
    <property type="entry name" value="PAPAIN"/>
</dbReference>
<comment type="similarity">
    <text evidence="1">Belongs to the peptidase C1 family.</text>
</comment>
<dbReference type="GO" id="GO:0006508">
    <property type="term" value="P:proteolysis"/>
    <property type="evidence" value="ECO:0007669"/>
    <property type="project" value="InterPro"/>
</dbReference>
<proteinExistence type="inferred from homology"/>
<dbReference type="AlphaFoldDB" id="J3N062"/>
<evidence type="ECO:0000313" key="9">
    <source>
        <dbReference type="Proteomes" id="UP000006038"/>
    </source>
</evidence>